<keyword evidence="2" id="KW-0812">Transmembrane</keyword>
<dbReference type="RefSeq" id="WP_078699889.1">
    <property type="nucleotide sequence ID" value="NZ_LT796768.1"/>
</dbReference>
<feature type="transmembrane region" description="Helical" evidence="2">
    <location>
        <begin position="42"/>
        <end position="63"/>
    </location>
</feature>
<feature type="transmembrane region" description="Helical" evidence="2">
    <location>
        <begin position="147"/>
        <end position="167"/>
    </location>
</feature>
<proteinExistence type="predicted"/>
<dbReference type="PROSITE" id="PS51384">
    <property type="entry name" value="FAD_FR"/>
    <property type="match status" value="1"/>
</dbReference>
<name>A0A1T4Z1U5_9ACTN</name>
<evidence type="ECO:0000313" key="5">
    <source>
        <dbReference type="Proteomes" id="UP000191040"/>
    </source>
</evidence>
<feature type="transmembrane region" description="Helical" evidence="2">
    <location>
        <begin position="234"/>
        <end position="254"/>
    </location>
</feature>
<dbReference type="SUPFAM" id="SSF63380">
    <property type="entry name" value="Riboflavin synthase domain-like"/>
    <property type="match status" value="1"/>
</dbReference>
<evidence type="ECO:0000259" key="3">
    <source>
        <dbReference type="PROSITE" id="PS51384"/>
    </source>
</evidence>
<dbReference type="InterPro" id="IPR050415">
    <property type="entry name" value="MRET"/>
</dbReference>
<keyword evidence="2" id="KW-0472">Membrane</keyword>
<evidence type="ECO:0000313" key="4">
    <source>
        <dbReference type="EMBL" id="SKB07833.1"/>
    </source>
</evidence>
<dbReference type="SUPFAM" id="SSF52343">
    <property type="entry name" value="Ferredoxin reductase-like, C-terminal NADP-linked domain"/>
    <property type="match status" value="1"/>
</dbReference>
<dbReference type="Gene3D" id="3.40.50.80">
    <property type="entry name" value="Nucleotide-binding domain of ferredoxin-NADP reductase (FNR) module"/>
    <property type="match status" value="1"/>
</dbReference>
<dbReference type="Proteomes" id="UP000191040">
    <property type="component" value="Chromosome I"/>
</dbReference>
<dbReference type="STRING" id="1736691.SAMN06295964_1857"/>
<sequence>MTFLDRQLGRFTMYRLVTVVLLALAAVAVVQSALGVLDSDIFPVDALLLTLAVMVATSVLVNLVVGRLVGARPHLESSVVTALILWFLYWPSTHAEQLGWLALVAALAQVSKYLITWRGRHLVNPAAAGVVLSVLLGWVTGWPVPFTGWWVASESLFWFVLAGALLVLHRTRRLALGAVFAVVAVAATVWWQVGIGAGLEEAIRFTLYSTPIVFFGGFMLSEPLTLPPRRTQQLGVAALAGVLFTWPLLTSRIFGEPWTTEPFTSTYELTLVVTGLVAFALRQGSRTLTLRERRRLGDDVVEYVFAADRPLRFVPGQYVELDVPHGRVDTRGRRRMFSVVSAPGSEVVVATRHPEPGSSYKRALAAASPGDRMRVTAVHGDFVWPSTGPILLVGAGIGVTPFLSQLAAHPGRDVVVVLGEREDQPYVAELEASGARVVRMPVEEVGGAAISDLVPDLSDRTALVSGRPDFVDEVARSLRGRVRRVKRDHFLGY</sequence>
<feature type="transmembrane region" description="Helical" evidence="2">
    <location>
        <begin position="98"/>
        <end position="115"/>
    </location>
</feature>
<dbReference type="PANTHER" id="PTHR47354">
    <property type="entry name" value="NADH OXIDOREDUCTASE HCR"/>
    <property type="match status" value="1"/>
</dbReference>
<feature type="transmembrane region" description="Helical" evidence="2">
    <location>
        <begin position="205"/>
        <end position="222"/>
    </location>
</feature>
<feature type="transmembrane region" description="Helical" evidence="2">
    <location>
        <begin position="122"/>
        <end position="141"/>
    </location>
</feature>
<dbReference type="OrthoDB" id="9801223at2"/>
<dbReference type="AlphaFoldDB" id="A0A1T4Z1U5"/>
<protein>
    <recommendedName>
        <fullName evidence="3">FAD-binding FR-type domain-containing protein</fullName>
    </recommendedName>
</protein>
<feature type="transmembrane region" description="Helical" evidence="2">
    <location>
        <begin position="75"/>
        <end position="92"/>
    </location>
</feature>
<keyword evidence="5" id="KW-1185">Reference proteome</keyword>
<evidence type="ECO:0000256" key="1">
    <source>
        <dbReference type="ARBA" id="ARBA00001974"/>
    </source>
</evidence>
<reference evidence="5" key="1">
    <citation type="submission" date="2017-02" db="EMBL/GenBank/DDBJ databases">
        <authorList>
            <person name="Varghese N."/>
            <person name="Submissions S."/>
        </authorList>
    </citation>
    <scope>NUCLEOTIDE SEQUENCE [LARGE SCALE GENOMIC DNA]</scope>
    <source>
        <strain evidence="5">9H-4</strain>
    </source>
</reference>
<dbReference type="PANTHER" id="PTHR47354:SF5">
    <property type="entry name" value="PROTEIN RFBI"/>
    <property type="match status" value="1"/>
</dbReference>
<feature type="domain" description="FAD-binding FR-type" evidence="3">
    <location>
        <begin position="283"/>
        <end position="385"/>
    </location>
</feature>
<dbReference type="GO" id="GO:0016491">
    <property type="term" value="F:oxidoreductase activity"/>
    <property type="evidence" value="ECO:0007669"/>
    <property type="project" value="InterPro"/>
</dbReference>
<gene>
    <name evidence="4" type="ORF">SAMN06295964_1857</name>
</gene>
<accession>A0A1T4Z1U5</accession>
<dbReference type="CDD" id="cd00322">
    <property type="entry name" value="FNR_like"/>
    <property type="match status" value="1"/>
</dbReference>
<dbReference type="InterPro" id="IPR017938">
    <property type="entry name" value="Riboflavin_synthase-like_b-brl"/>
</dbReference>
<keyword evidence="2" id="KW-1133">Transmembrane helix</keyword>
<dbReference type="InterPro" id="IPR039261">
    <property type="entry name" value="FNR_nucleotide-bd"/>
</dbReference>
<feature type="transmembrane region" description="Helical" evidence="2">
    <location>
        <begin position="174"/>
        <end position="193"/>
    </location>
</feature>
<dbReference type="EMBL" id="LT796768">
    <property type="protein sequence ID" value="SKB07833.1"/>
    <property type="molecule type" value="Genomic_DNA"/>
</dbReference>
<feature type="transmembrane region" description="Helical" evidence="2">
    <location>
        <begin position="266"/>
        <end position="285"/>
    </location>
</feature>
<organism evidence="4 5">
    <name type="scientific">Aeromicrobium choanae</name>
    <dbReference type="NCBI Taxonomy" id="1736691"/>
    <lineage>
        <taxon>Bacteria</taxon>
        <taxon>Bacillati</taxon>
        <taxon>Actinomycetota</taxon>
        <taxon>Actinomycetes</taxon>
        <taxon>Propionibacteriales</taxon>
        <taxon>Nocardioidaceae</taxon>
        <taxon>Aeromicrobium</taxon>
    </lineage>
</organism>
<dbReference type="InterPro" id="IPR017927">
    <property type="entry name" value="FAD-bd_FR_type"/>
</dbReference>
<comment type="cofactor">
    <cofactor evidence="1">
        <name>FAD</name>
        <dbReference type="ChEBI" id="CHEBI:57692"/>
    </cofactor>
</comment>
<evidence type="ECO:0000256" key="2">
    <source>
        <dbReference type="SAM" id="Phobius"/>
    </source>
</evidence>
<dbReference type="Gene3D" id="2.40.30.10">
    <property type="entry name" value="Translation factors"/>
    <property type="match status" value="1"/>
</dbReference>